<evidence type="ECO:0000313" key="2">
    <source>
        <dbReference type="Proteomes" id="UP000515806"/>
    </source>
</evidence>
<dbReference type="KEGG" id="proe:H9L23_16345"/>
<name>A0A7G9QBH4_9SPHI</name>
<keyword evidence="2" id="KW-1185">Reference proteome</keyword>
<evidence type="ECO:0000313" key="1">
    <source>
        <dbReference type="EMBL" id="QNN40699.1"/>
    </source>
</evidence>
<dbReference type="Proteomes" id="UP000515806">
    <property type="component" value="Chromosome"/>
</dbReference>
<reference evidence="1 2" key="1">
    <citation type="submission" date="2020-08" db="EMBL/GenBank/DDBJ databases">
        <title>Genome sequence of Pedobacter roseus KACC 11594T.</title>
        <authorList>
            <person name="Hyun D.-W."/>
            <person name="Bae J.-W."/>
        </authorList>
    </citation>
    <scope>NUCLEOTIDE SEQUENCE [LARGE SCALE GENOMIC DNA]</scope>
    <source>
        <strain evidence="1 2">KACC 11594</strain>
    </source>
</reference>
<accession>A0A7G9QBH4</accession>
<sequence length="183" mass="21738">MTIFEKIERHCTEKNYVKIKRDVGNKSYILSHGYIVDYSFNFVFLKMNDDFLFNGFAIFPISSIVKIRHNNYDQFFDFIMEREGQKELVKIPFQINLETWETIFNSLKEIDISCTVENENDDNFFFSIGEIVNVKKRSFKILNFDPAGYIDDQPTKIKYKEISAIGFNDNYTNTMSKYLRAKE</sequence>
<proteinExistence type="predicted"/>
<dbReference type="AlphaFoldDB" id="A0A7G9QBH4"/>
<organism evidence="1 2">
    <name type="scientific">Pedobacter roseus</name>
    <dbReference type="NCBI Taxonomy" id="336820"/>
    <lineage>
        <taxon>Bacteria</taxon>
        <taxon>Pseudomonadati</taxon>
        <taxon>Bacteroidota</taxon>
        <taxon>Sphingobacteriia</taxon>
        <taxon>Sphingobacteriales</taxon>
        <taxon>Sphingobacteriaceae</taxon>
        <taxon>Pedobacter</taxon>
    </lineage>
</organism>
<protein>
    <submittedName>
        <fullName evidence="1">Uncharacterized protein</fullName>
    </submittedName>
</protein>
<dbReference type="EMBL" id="CP060723">
    <property type="protein sequence ID" value="QNN40699.1"/>
    <property type="molecule type" value="Genomic_DNA"/>
</dbReference>
<dbReference type="RefSeq" id="WP_187591404.1">
    <property type="nucleotide sequence ID" value="NZ_CP060723.1"/>
</dbReference>
<gene>
    <name evidence="1" type="ORF">H9L23_16345</name>
</gene>